<accession>A0A7C0ZHN9</accession>
<evidence type="ECO:0000256" key="1">
    <source>
        <dbReference type="ARBA" id="ARBA00022472"/>
    </source>
</evidence>
<dbReference type="SUPFAM" id="SSF50104">
    <property type="entry name" value="Translation proteins SH3-like domain"/>
    <property type="match status" value="1"/>
</dbReference>
<dbReference type="InterPro" id="IPR043425">
    <property type="entry name" value="NusG-like"/>
</dbReference>
<evidence type="ECO:0000256" key="4">
    <source>
        <dbReference type="ARBA" id="ARBA00023163"/>
    </source>
</evidence>
<evidence type="ECO:0000259" key="8">
    <source>
        <dbReference type="SMART" id="SM00738"/>
    </source>
</evidence>
<dbReference type="InterPro" id="IPR006645">
    <property type="entry name" value="NGN-like_dom"/>
</dbReference>
<dbReference type="GO" id="GO:0032784">
    <property type="term" value="P:regulation of DNA-templated transcription elongation"/>
    <property type="evidence" value="ECO:0007669"/>
    <property type="project" value="InterPro"/>
</dbReference>
<dbReference type="Gene3D" id="3.30.70.940">
    <property type="entry name" value="NusG, N-terminal domain"/>
    <property type="match status" value="1"/>
</dbReference>
<gene>
    <name evidence="5 10" type="primary">nusG</name>
    <name evidence="10" type="ORF">ENF18_05175</name>
</gene>
<dbReference type="HAMAP" id="MF_00948">
    <property type="entry name" value="NusG"/>
    <property type="match status" value="1"/>
</dbReference>
<protein>
    <recommendedName>
        <fullName evidence="5 6">Transcription termination/antitermination protein NusG</fullName>
    </recommendedName>
</protein>
<reference evidence="10" key="1">
    <citation type="journal article" date="2020" name="mSystems">
        <title>Genome- and Community-Level Interaction Insights into Carbon Utilization and Element Cycling Functions of Hydrothermarchaeota in Hydrothermal Sediment.</title>
        <authorList>
            <person name="Zhou Z."/>
            <person name="Liu Y."/>
            <person name="Xu W."/>
            <person name="Pan J."/>
            <person name="Luo Z.H."/>
            <person name="Li M."/>
        </authorList>
    </citation>
    <scope>NUCLEOTIDE SEQUENCE [LARGE SCALE GENOMIC DNA]</scope>
    <source>
        <strain evidence="10">HyVt-102</strain>
    </source>
</reference>
<dbReference type="SUPFAM" id="SSF82679">
    <property type="entry name" value="N-utilization substance G protein NusG, N-terminal domain"/>
    <property type="match status" value="1"/>
</dbReference>
<evidence type="ECO:0000256" key="3">
    <source>
        <dbReference type="ARBA" id="ARBA00023015"/>
    </source>
</evidence>
<dbReference type="SMART" id="SM00738">
    <property type="entry name" value="NGN"/>
    <property type="match status" value="1"/>
</dbReference>
<dbReference type="NCBIfam" id="TIGR00922">
    <property type="entry name" value="nusG"/>
    <property type="match status" value="1"/>
</dbReference>
<evidence type="ECO:0000259" key="9">
    <source>
        <dbReference type="SMART" id="SM00739"/>
    </source>
</evidence>
<comment type="function">
    <text evidence="5 7">Participates in transcription elongation, termination and antitermination.</text>
</comment>
<evidence type="ECO:0000313" key="10">
    <source>
        <dbReference type="EMBL" id="HDI83163.1"/>
    </source>
</evidence>
<dbReference type="Pfam" id="PF02357">
    <property type="entry name" value="NusG"/>
    <property type="match status" value="1"/>
</dbReference>
<feature type="domain" description="KOW" evidence="9">
    <location>
        <begin position="121"/>
        <end position="148"/>
    </location>
</feature>
<dbReference type="EMBL" id="DQWE01000250">
    <property type="protein sequence ID" value="HDI83163.1"/>
    <property type="molecule type" value="Genomic_DNA"/>
</dbReference>
<dbReference type="InterPro" id="IPR005824">
    <property type="entry name" value="KOW"/>
</dbReference>
<dbReference type="GO" id="GO:0005829">
    <property type="term" value="C:cytosol"/>
    <property type="evidence" value="ECO:0007669"/>
    <property type="project" value="UniProtKB-ARBA"/>
</dbReference>
<dbReference type="PANTHER" id="PTHR30265:SF2">
    <property type="entry name" value="TRANSCRIPTION TERMINATION_ANTITERMINATION PROTEIN NUSG"/>
    <property type="match status" value="1"/>
</dbReference>
<sequence length="175" mass="20230">MGKNWYVVHVFTGYEYKVKKFLLEELKKRPNLQEKVEDIVVPERKVVVKKKDGRSGEKKKKLFPGYILVRMEEDEELMKLISSIPRVMGFLGSRAPRRISDAEAEEMLEVMQSVVVDTGIPYVKGQEVRIIDGPFTDFTGTVEKVDREKERLTVMVTIFGRSTPVELSFYQVQPV</sequence>
<dbReference type="GO" id="GO:0031564">
    <property type="term" value="P:transcription antitermination"/>
    <property type="evidence" value="ECO:0007669"/>
    <property type="project" value="UniProtKB-UniRule"/>
</dbReference>
<dbReference type="FunFam" id="2.30.30.30:FF:000002">
    <property type="entry name" value="Transcription termination/antitermination factor NusG"/>
    <property type="match status" value="1"/>
</dbReference>
<proteinExistence type="inferred from homology"/>
<evidence type="ECO:0000256" key="6">
    <source>
        <dbReference type="NCBIfam" id="TIGR00922"/>
    </source>
</evidence>
<dbReference type="PANTHER" id="PTHR30265">
    <property type="entry name" value="RHO-INTERACTING TRANSCRIPTION TERMINATION FACTOR NUSG"/>
    <property type="match status" value="1"/>
</dbReference>
<dbReference type="InterPro" id="IPR015869">
    <property type="entry name" value="Transcrpt_antiterm_NusG_bac_CS"/>
</dbReference>
<dbReference type="CDD" id="cd06091">
    <property type="entry name" value="KOW_NusG"/>
    <property type="match status" value="1"/>
</dbReference>
<keyword evidence="1 5" id="KW-0806">Transcription termination</keyword>
<dbReference type="InterPro" id="IPR014722">
    <property type="entry name" value="Rib_uL2_dom2"/>
</dbReference>
<dbReference type="PRINTS" id="PR00338">
    <property type="entry name" value="NUSGTNSCPFCT"/>
</dbReference>
<keyword evidence="2 5" id="KW-0889">Transcription antitermination</keyword>
<name>A0A7C0ZHN9_UNCW3</name>
<dbReference type="CDD" id="cd09891">
    <property type="entry name" value="NGN_Bact_1"/>
    <property type="match status" value="1"/>
</dbReference>
<dbReference type="InterPro" id="IPR008991">
    <property type="entry name" value="Translation_prot_SH3-like_sf"/>
</dbReference>
<keyword evidence="3 5" id="KW-0805">Transcription regulation</keyword>
<dbReference type="Gene3D" id="2.30.30.30">
    <property type="match status" value="1"/>
</dbReference>
<dbReference type="GO" id="GO:0006354">
    <property type="term" value="P:DNA-templated transcription elongation"/>
    <property type="evidence" value="ECO:0007669"/>
    <property type="project" value="UniProtKB-UniRule"/>
</dbReference>
<evidence type="ECO:0000256" key="5">
    <source>
        <dbReference type="HAMAP-Rule" id="MF_00948"/>
    </source>
</evidence>
<dbReference type="Proteomes" id="UP000885847">
    <property type="component" value="Unassembled WGS sequence"/>
</dbReference>
<dbReference type="AlphaFoldDB" id="A0A7C0ZHN9"/>
<evidence type="ECO:0000256" key="2">
    <source>
        <dbReference type="ARBA" id="ARBA00022814"/>
    </source>
</evidence>
<dbReference type="PROSITE" id="PS01014">
    <property type="entry name" value="NUSG"/>
    <property type="match status" value="1"/>
</dbReference>
<dbReference type="InterPro" id="IPR001062">
    <property type="entry name" value="Transcrpt_antiterm_NusG"/>
</dbReference>
<comment type="caution">
    <text evidence="10">The sequence shown here is derived from an EMBL/GenBank/DDBJ whole genome shotgun (WGS) entry which is preliminary data.</text>
</comment>
<dbReference type="InterPro" id="IPR047050">
    <property type="entry name" value="NGN"/>
</dbReference>
<dbReference type="InterPro" id="IPR036735">
    <property type="entry name" value="NGN_dom_sf"/>
</dbReference>
<comment type="similarity">
    <text evidence="5 7">Belongs to the NusG family.</text>
</comment>
<dbReference type="GO" id="GO:0006353">
    <property type="term" value="P:DNA-templated transcription termination"/>
    <property type="evidence" value="ECO:0007669"/>
    <property type="project" value="UniProtKB-UniRule"/>
</dbReference>
<keyword evidence="4 5" id="KW-0804">Transcription</keyword>
<organism evidence="10">
    <name type="scientific">candidate division WOR-3 bacterium</name>
    <dbReference type="NCBI Taxonomy" id="2052148"/>
    <lineage>
        <taxon>Bacteria</taxon>
        <taxon>Bacteria division WOR-3</taxon>
    </lineage>
</organism>
<evidence type="ECO:0000256" key="7">
    <source>
        <dbReference type="RuleBase" id="RU000538"/>
    </source>
</evidence>
<dbReference type="Pfam" id="PF00467">
    <property type="entry name" value="KOW"/>
    <property type="match status" value="1"/>
</dbReference>
<feature type="domain" description="NusG-like N-terminal" evidence="8">
    <location>
        <begin position="2"/>
        <end position="111"/>
    </location>
</feature>
<dbReference type="SMART" id="SM00739">
    <property type="entry name" value="KOW"/>
    <property type="match status" value="1"/>
</dbReference>